<protein>
    <submittedName>
        <fullName evidence="1">Cyclic nucleotide-binding domain-containing protein</fullName>
    </submittedName>
</protein>
<dbReference type="Proteomes" id="UP001199919">
    <property type="component" value="Unassembled WGS sequence"/>
</dbReference>
<proteinExistence type="predicted"/>
<dbReference type="EMBL" id="JAJPWV010000001">
    <property type="protein sequence ID" value="MCD8739070.1"/>
    <property type="molecule type" value="Genomic_DNA"/>
</dbReference>
<sequence>MSVEDIIAELAKITALSPGLTDRLRTLLISEVYHPRQVIASPGHNQHRLWLVESGIIRSYYPDERGREITQAFYTANDLIFFWEGYLAQRTDHYLEALHNVNLYSLRYTDLDTLRDFPETETLFRYFILQQRRTELFRNRLLLQSADQRYRQYRKAYPGIFREVPLRLIASFLHMTRENLSRLIGRDREG</sequence>
<evidence type="ECO:0000313" key="2">
    <source>
        <dbReference type="Proteomes" id="UP001199919"/>
    </source>
</evidence>
<evidence type="ECO:0000313" key="1">
    <source>
        <dbReference type="EMBL" id="MCD8739070.1"/>
    </source>
</evidence>
<keyword evidence="2" id="KW-1185">Reference proteome</keyword>
<dbReference type="SUPFAM" id="SSF51206">
    <property type="entry name" value="cAMP-binding domain-like"/>
    <property type="match status" value="1"/>
</dbReference>
<name>A0ABS8TZ47_9SPHI</name>
<dbReference type="RefSeq" id="WP_232174945.1">
    <property type="nucleotide sequence ID" value="NZ_JAJPWV010000001.1"/>
</dbReference>
<comment type="caution">
    <text evidence="1">The sequence shown here is derived from an EMBL/GenBank/DDBJ whole genome shotgun (WGS) entry which is preliminary data.</text>
</comment>
<organism evidence="1 2">
    <name type="scientific">Mucilaginibacter roseus</name>
    <dbReference type="NCBI Taxonomy" id="1528868"/>
    <lineage>
        <taxon>Bacteria</taxon>
        <taxon>Pseudomonadati</taxon>
        <taxon>Bacteroidota</taxon>
        <taxon>Sphingobacteriia</taxon>
        <taxon>Sphingobacteriales</taxon>
        <taxon>Sphingobacteriaceae</taxon>
        <taxon>Mucilaginibacter</taxon>
    </lineage>
</organism>
<gene>
    <name evidence="1" type="ORF">LT679_00525</name>
</gene>
<dbReference type="Gene3D" id="2.60.120.10">
    <property type="entry name" value="Jelly Rolls"/>
    <property type="match status" value="1"/>
</dbReference>
<accession>A0ABS8TZ47</accession>
<reference evidence="1 2" key="1">
    <citation type="submission" date="2021-12" db="EMBL/GenBank/DDBJ databases">
        <title>Mucilaginibacter roseus genome.</title>
        <authorList>
            <person name="Ferreira J.R."/>
            <person name="Newman J.D."/>
        </authorList>
    </citation>
    <scope>NUCLEOTIDE SEQUENCE [LARGE SCALE GENOMIC DNA]</scope>
    <source>
        <strain evidence="1 2">LMG 28454</strain>
    </source>
</reference>
<dbReference type="InterPro" id="IPR018490">
    <property type="entry name" value="cNMP-bd_dom_sf"/>
</dbReference>
<dbReference type="InterPro" id="IPR014710">
    <property type="entry name" value="RmlC-like_jellyroll"/>
</dbReference>